<evidence type="ECO:0000259" key="18">
    <source>
        <dbReference type="PROSITE" id="PS51098"/>
    </source>
</evidence>
<evidence type="ECO:0000256" key="15">
    <source>
        <dbReference type="SAM" id="MobiDB-lite"/>
    </source>
</evidence>
<dbReference type="GO" id="GO:0008982">
    <property type="term" value="F:protein-N(PI)-phosphohistidine-sugar phosphotransferase activity"/>
    <property type="evidence" value="ECO:0007669"/>
    <property type="project" value="InterPro"/>
</dbReference>
<proteinExistence type="predicted"/>
<dbReference type="Pfam" id="PF02378">
    <property type="entry name" value="PTS_EIIC"/>
    <property type="match status" value="1"/>
</dbReference>
<dbReference type="EC" id="2.7.1.211" evidence="11"/>
<feature type="transmembrane region" description="Helical" evidence="16">
    <location>
        <begin position="212"/>
        <end position="237"/>
    </location>
</feature>
<evidence type="ECO:0000256" key="3">
    <source>
        <dbReference type="ARBA" id="ARBA00022475"/>
    </source>
</evidence>
<evidence type="ECO:0000256" key="5">
    <source>
        <dbReference type="ARBA" id="ARBA00022679"/>
    </source>
</evidence>
<dbReference type="Gene3D" id="3.30.1360.60">
    <property type="entry name" value="Glucose permease domain IIB"/>
    <property type="match status" value="1"/>
</dbReference>
<dbReference type="PROSITE" id="PS51103">
    <property type="entry name" value="PTS_EIIC_TYPE_1"/>
    <property type="match status" value="1"/>
</dbReference>
<feature type="active site" description="Phosphocysteine intermediate; for EIIB activity" evidence="14">
    <location>
        <position position="26"/>
    </location>
</feature>
<name>A0A1I0K6K6_9FIRM</name>
<feature type="transmembrane region" description="Helical" evidence="16">
    <location>
        <begin position="435"/>
        <end position="457"/>
    </location>
</feature>
<dbReference type="PROSITE" id="PS51098">
    <property type="entry name" value="PTS_EIIB_TYPE_1"/>
    <property type="match status" value="1"/>
</dbReference>
<accession>A0A1I0K6K6</accession>
<dbReference type="InterPro" id="IPR011055">
    <property type="entry name" value="Dup_hybrid_motif"/>
</dbReference>
<keyword evidence="2" id="KW-0813">Transport</keyword>
<keyword evidence="5" id="KW-0808">Transferase</keyword>
<evidence type="ECO:0000256" key="13">
    <source>
        <dbReference type="ARBA" id="ARBA00048931"/>
    </source>
</evidence>
<dbReference type="GO" id="GO:0009401">
    <property type="term" value="P:phosphoenolpyruvate-dependent sugar phosphotransferase system"/>
    <property type="evidence" value="ECO:0007669"/>
    <property type="project" value="UniProtKB-KW"/>
</dbReference>
<feature type="domain" description="PTS EIIC type-1" evidence="19">
    <location>
        <begin position="104"/>
        <end position="472"/>
    </location>
</feature>
<evidence type="ECO:0000256" key="16">
    <source>
        <dbReference type="SAM" id="Phobius"/>
    </source>
</evidence>
<evidence type="ECO:0000259" key="19">
    <source>
        <dbReference type="PROSITE" id="PS51103"/>
    </source>
</evidence>
<dbReference type="InterPro" id="IPR036878">
    <property type="entry name" value="Glu_permease_IIB"/>
</dbReference>
<evidence type="ECO:0000256" key="6">
    <source>
        <dbReference type="ARBA" id="ARBA00022683"/>
    </source>
</evidence>
<dbReference type="FunFam" id="2.70.70.10:FF:000001">
    <property type="entry name" value="PTS system glucose-specific IIA component"/>
    <property type="match status" value="1"/>
</dbReference>
<dbReference type="InterPro" id="IPR001127">
    <property type="entry name" value="PTS_EIIA_1_perm"/>
</dbReference>
<protein>
    <recommendedName>
        <fullName evidence="11">protein-N(pi)-phosphohistidine--sucrose phosphotransferase</fullName>
        <ecNumber evidence="11">2.7.1.211</ecNumber>
    </recommendedName>
</protein>
<evidence type="ECO:0000256" key="2">
    <source>
        <dbReference type="ARBA" id="ARBA00022448"/>
    </source>
</evidence>
<dbReference type="Pfam" id="PF00367">
    <property type="entry name" value="PTS_EIIB"/>
    <property type="match status" value="1"/>
</dbReference>
<dbReference type="NCBIfam" id="TIGR01996">
    <property type="entry name" value="PTS-II-BC-sucr"/>
    <property type="match status" value="1"/>
</dbReference>
<dbReference type="InterPro" id="IPR018113">
    <property type="entry name" value="PTrfase_EIIB_Cys"/>
</dbReference>
<keyword evidence="8" id="KW-0418">Kinase</keyword>
<evidence type="ECO:0000256" key="10">
    <source>
        <dbReference type="ARBA" id="ARBA00023136"/>
    </source>
</evidence>
<evidence type="ECO:0000256" key="8">
    <source>
        <dbReference type="ARBA" id="ARBA00022777"/>
    </source>
</evidence>
<evidence type="ECO:0000256" key="4">
    <source>
        <dbReference type="ARBA" id="ARBA00022597"/>
    </source>
</evidence>
<dbReference type="EMBL" id="FOIM01000048">
    <property type="protein sequence ID" value="SEU18773.1"/>
    <property type="molecule type" value="Genomic_DNA"/>
</dbReference>
<dbReference type="InterPro" id="IPR001996">
    <property type="entry name" value="PTS_IIB_1"/>
</dbReference>
<sequence length="696" mass="73577">MDYAKIASQVIELSGGKGNIRSVAHCATRLRLQLRNNDLRNEEAISDVEGVKGVFLTQSQFQIIFGAGLVNLICDEVQKQLGTVQESREEEPEEKGNAVQRFIKMLSDIFVPIIPAIVAGGLLMGLNNLLTSPLIGGQSLIELYPQWQGLASAINTFANAPFTFLPVLIGFSATKKFGGNPFLGAAMGMIMVHPDLLNAYQIGVAQAPVWNIFGFEIAAIGYQGTVLPVLAVAWILATIEKRLHKVTPTWLDNLTTPLLSILITSFMTFIFVGPILRQAGNLLAAGITWTYNTLGPVGGALFGFVYAPITMTGMHHSFIAIETQLLANSAQTGGSFIFSTASMNNVAQGAAVLAVLLMTKNEKIKSICSASGISALLGITEPAMFGVTLKLKYPFYAAMTGSAVGSAYLAGTRTLAQALGAAGLPGFISMKPDHYLNFAIGLALSMAVSFGLTIVFWKKFGLERQDGIRKQAVGETGKKRGTENTAAAVEAESEAVVAAAVEVEGAAVGTVEAEGAAVAAGTVEQEGAAIAERAVEPESPTGPERTPAQFYSPMNGRILPVSQSADEMFASRALGDGIAVDPADGLVCAPCDGTVTMIFPTGHAMGIASDSGFEVLIHAGIDTVKLNGEGFEVFVEQGKHVKKGDRLLRMDLDFIRSQGLNPQTMMIFTEGAALGVEVFPAESGGVDHRAVEVRRK</sequence>
<evidence type="ECO:0000313" key="20">
    <source>
        <dbReference type="EMBL" id="SEU18773.1"/>
    </source>
</evidence>
<comment type="subcellular location">
    <subcellularLocation>
        <location evidence="1">Cell membrane</location>
        <topology evidence="1">Multi-pass membrane protein</topology>
    </subcellularLocation>
</comment>
<dbReference type="SUPFAM" id="SSF55604">
    <property type="entry name" value="Glucose permease domain IIB"/>
    <property type="match status" value="1"/>
</dbReference>
<dbReference type="SUPFAM" id="SSF51261">
    <property type="entry name" value="Duplicated hybrid motif"/>
    <property type="match status" value="1"/>
</dbReference>
<evidence type="ECO:0000313" key="21">
    <source>
        <dbReference type="Proteomes" id="UP000198508"/>
    </source>
</evidence>
<keyword evidence="10 16" id="KW-0472">Membrane</keyword>
<evidence type="ECO:0000256" key="9">
    <source>
        <dbReference type="ARBA" id="ARBA00022989"/>
    </source>
</evidence>
<dbReference type="GO" id="GO:0015771">
    <property type="term" value="P:trehalose transport"/>
    <property type="evidence" value="ECO:0007669"/>
    <property type="project" value="TreeGrafter"/>
</dbReference>
<dbReference type="GO" id="GO:0016301">
    <property type="term" value="F:kinase activity"/>
    <property type="evidence" value="ECO:0007669"/>
    <property type="project" value="UniProtKB-KW"/>
</dbReference>
<dbReference type="Pfam" id="PF00358">
    <property type="entry name" value="PTS_EIIA_1"/>
    <property type="match status" value="1"/>
</dbReference>
<comment type="function">
    <text evidence="12">The phosphoenolpyruvate-dependent sugar phosphotransferase system (sugar PTS), a major carbohydrate active transport system, catalyzes the phosphorylation of incoming sugar substrates concomitantly with their translocation across the cell membrane. This system is involved in sucrose transport.</text>
</comment>
<keyword evidence="21" id="KW-1185">Reference proteome</keyword>
<feature type="transmembrane region" description="Helical" evidence="16">
    <location>
        <begin position="109"/>
        <end position="130"/>
    </location>
</feature>
<feature type="transmembrane region" description="Helical" evidence="16">
    <location>
        <begin position="258"/>
        <end position="276"/>
    </location>
</feature>
<feature type="domain" description="PTS EIIB type-1" evidence="18">
    <location>
        <begin position="4"/>
        <end position="87"/>
    </location>
</feature>
<gene>
    <name evidence="20" type="ORF">SAMN05216313_1486</name>
</gene>
<dbReference type="Gene3D" id="2.70.70.10">
    <property type="entry name" value="Glucose Permease (Domain IIA)"/>
    <property type="match status" value="1"/>
</dbReference>
<reference evidence="21" key="1">
    <citation type="submission" date="2016-10" db="EMBL/GenBank/DDBJ databases">
        <authorList>
            <person name="Varghese N."/>
            <person name="Submissions S."/>
        </authorList>
    </citation>
    <scope>NUCLEOTIDE SEQUENCE [LARGE SCALE GENOMIC DNA]</scope>
    <source>
        <strain evidence="21">NLAE-zl-G277</strain>
    </source>
</reference>
<dbReference type="PANTHER" id="PTHR30175">
    <property type="entry name" value="PHOSPHOTRANSFERASE SYSTEM TRANSPORT PROTEIN"/>
    <property type="match status" value="1"/>
</dbReference>
<dbReference type="InterPro" id="IPR050558">
    <property type="entry name" value="PTS_Sugar-Specific_Components"/>
</dbReference>
<dbReference type="Proteomes" id="UP000198508">
    <property type="component" value="Unassembled WGS sequence"/>
</dbReference>
<evidence type="ECO:0000259" key="17">
    <source>
        <dbReference type="PROSITE" id="PS51093"/>
    </source>
</evidence>
<dbReference type="CDD" id="cd00212">
    <property type="entry name" value="PTS_IIB_glc"/>
    <property type="match status" value="1"/>
</dbReference>
<feature type="transmembrane region" description="Helical" evidence="16">
    <location>
        <begin position="282"/>
        <end position="307"/>
    </location>
</feature>
<dbReference type="AlphaFoldDB" id="A0A1I0K6K6"/>
<evidence type="ECO:0000256" key="7">
    <source>
        <dbReference type="ARBA" id="ARBA00022692"/>
    </source>
</evidence>
<keyword evidence="4" id="KW-0762">Sugar transport</keyword>
<dbReference type="STRING" id="460384.SAMN05216313_1486"/>
<dbReference type="InterPro" id="IPR013013">
    <property type="entry name" value="PTS_EIIC_1"/>
</dbReference>
<feature type="domain" description="PTS EIIA type-1" evidence="17">
    <location>
        <begin position="566"/>
        <end position="670"/>
    </location>
</feature>
<dbReference type="PANTHER" id="PTHR30175:SF4">
    <property type="entry name" value="PTS SYSTEM TREHALOSE-SPECIFIC EIIBC COMPONENT"/>
    <property type="match status" value="1"/>
</dbReference>
<keyword evidence="6" id="KW-0598">Phosphotransferase system</keyword>
<keyword evidence="3" id="KW-1003">Cell membrane</keyword>
<evidence type="ECO:0000256" key="11">
    <source>
        <dbReference type="ARBA" id="ARBA00044053"/>
    </source>
</evidence>
<keyword evidence="7 16" id="KW-0812">Transmembrane</keyword>
<organism evidence="20 21">
    <name type="scientific">Enterocloster lavalensis</name>
    <dbReference type="NCBI Taxonomy" id="460384"/>
    <lineage>
        <taxon>Bacteria</taxon>
        <taxon>Bacillati</taxon>
        <taxon>Bacillota</taxon>
        <taxon>Clostridia</taxon>
        <taxon>Lachnospirales</taxon>
        <taxon>Lachnospiraceae</taxon>
        <taxon>Enterocloster</taxon>
    </lineage>
</organism>
<comment type="catalytic activity">
    <reaction evidence="13">
        <text>N(pros)-phospho-L-histidyl-[protein](out) + sucrose = sucrose 6(G)-phosphate(in) + L-histidyl-[protein]</text>
        <dbReference type="Rhea" id="RHEA:49236"/>
        <dbReference type="Rhea" id="RHEA-COMP:9745"/>
        <dbReference type="Rhea" id="RHEA-COMP:9746"/>
        <dbReference type="ChEBI" id="CHEBI:17992"/>
        <dbReference type="ChEBI" id="CHEBI:29979"/>
        <dbReference type="ChEBI" id="CHEBI:64837"/>
        <dbReference type="ChEBI" id="CHEBI:91002"/>
        <dbReference type="EC" id="2.7.1.211"/>
    </reaction>
</comment>
<dbReference type="PROSITE" id="PS51093">
    <property type="entry name" value="PTS_EIIA_TYPE_1"/>
    <property type="match status" value="1"/>
</dbReference>
<feature type="transmembrane region" description="Helical" evidence="16">
    <location>
        <begin position="150"/>
        <end position="170"/>
    </location>
</feature>
<feature type="region of interest" description="Disordered" evidence="15">
    <location>
        <begin position="533"/>
        <end position="553"/>
    </location>
</feature>
<dbReference type="GO" id="GO:0090589">
    <property type="term" value="F:protein-phosphocysteine-trehalose phosphotransferase system transporter activity"/>
    <property type="evidence" value="ECO:0007669"/>
    <property type="project" value="TreeGrafter"/>
</dbReference>
<dbReference type="NCBIfam" id="TIGR00830">
    <property type="entry name" value="PTBA"/>
    <property type="match status" value="1"/>
</dbReference>
<evidence type="ECO:0000256" key="1">
    <source>
        <dbReference type="ARBA" id="ARBA00004651"/>
    </source>
</evidence>
<dbReference type="PROSITE" id="PS01035">
    <property type="entry name" value="PTS_EIIB_TYPE_1_CYS"/>
    <property type="match status" value="1"/>
</dbReference>
<evidence type="ECO:0000256" key="14">
    <source>
        <dbReference type="PROSITE-ProRule" id="PRU00421"/>
    </source>
</evidence>
<dbReference type="GO" id="GO:0005886">
    <property type="term" value="C:plasma membrane"/>
    <property type="evidence" value="ECO:0007669"/>
    <property type="project" value="UniProtKB-SubCell"/>
</dbReference>
<dbReference type="InterPro" id="IPR010973">
    <property type="entry name" value="PTS_IIBC_sucr"/>
</dbReference>
<evidence type="ECO:0000256" key="12">
    <source>
        <dbReference type="ARBA" id="ARBA00045139"/>
    </source>
</evidence>
<keyword evidence="9 16" id="KW-1133">Transmembrane helix</keyword>
<dbReference type="InterPro" id="IPR003352">
    <property type="entry name" value="PTS_EIIC"/>
</dbReference>